<dbReference type="InterPro" id="IPR015422">
    <property type="entry name" value="PyrdxlP-dep_Trfase_small"/>
</dbReference>
<dbReference type="SUPFAM" id="SSF53383">
    <property type="entry name" value="PLP-dependent transferases"/>
    <property type="match status" value="1"/>
</dbReference>
<reference evidence="6 7" key="1">
    <citation type="submission" date="2019-11" db="EMBL/GenBank/DDBJ databases">
        <title>Identification of a novel strain.</title>
        <authorList>
            <person name="Xu Q."/>
            <person name="Wang G."/>
        </authorList>
    </citation>
    <scope>NUCLEOTIDE SEQUENCE [LARGE SCALE GENOMIC DNA]</scope>
    <source>
        <strain evidence="7">xq</strain>
    </source>
</reference>
<evidence type="ECO:0000313" key="6">
    <source>
        <dbReference type="EMBL" id="MTD94633.1"/>
    </source>
</evidence>
<feature type="region of interest" description="Disordered" evidence="4">
    <location>
        <begin position="431"/>
        <end position="459"/>
    </location>
</feature>
<evidence type="ECO:0000256" key="1">
    <source>
        <dbReference type="ARBA" id="ARBA00001933"/>
    </source>
</evidence>
<gene>
    <name evidence="6" type="ORF">GIW81_09850</name>
</gene>
<dbReference type="Gene3D" id="3.40.640.10">
    <property type="entry name" value="Type I PLP-dependent aspartate aminotransferase-like (Major domain)"/>
    <property type="match status" value="1"/>
</dbReference>
<dbReference type="AlphaFoldDB" id="A0A6I3KJW1"/>
<keyword evidence="3" id="KW-0663">Pyridoxal phosphate</keyword>
<dbReference type="InterPro" id="IPR015424">
    <property type="entry name" value="PyrdxlP-dep_Trfase"/>
</dbReference>
<evidence type="ECO:0000313" key="7">
    <source>
        <dbReference type="Proteomes" id="UP000440694"/>
    </source>
</evidence>
<dbReference type="Pfam" id="PF00155">
    <property type="entry name" value="Aminotran_1_2"/>
    <property type="match status" value="1"/>
</dbReference>
<dbReference type="GO" id="GO:0009102">
    <property type="term" value="P:biotin biosynthetic process"/>
    <property type="evidence" value="ECO:0007669"/>
    <property type="project" value="TreeGrafter"/>
</dbReference>
<keyword evidence="7" id="KW-1185">Reference proteome</keyword>
<dbReference type="NCBIfam" id="NF005526">
    <property type="entry name" value="PRK07179.1"/>
    <property type="match status" value="1"/>
</dbReference>
<feature type="domain" description="Aminotransferase class I/classII large" evidence="5">
    <location>
        <begin position="41"/>
        <end position="375"/>
    </location>
</feature>
<sequence length="459" mass="50672">MPREPEFLRARVDDYHVRRKVDLWQGCHPLQGRTPRPGDIKVRSNDYLCLADHPHVIESEIAALRTGGHGDAVSRVWVHHERDVICEFEQRVAQLMRAEDCVVCASGYTANVGLIQSFATRGAPVYLDMKAHISLHEGVVSAGARPVLFRHNDPQSLDRMLAQNGPGLVCVDALYSTDGDLAPLKEFVEVCERHGGALVVDETHSFGAQGPGGAGLVVAAGLAERVHFRTVGLSKAVASRGGLVVSSRRNIEYFRYESLPTIFSTSVMQHEVAGFDAVLDILQREDWRRDKLHANHTYLRQGLDALGYNVAASKTQIIALEPGDIRQTTVLRDALEKRGVFGAIFFPPATPDKRCIIRFTVNCGLSRHELDRIIEVCGEIREEVGMAEWRSTKRKFAGGAGTVQATKQREKAAASRLGRSRVLNSWLNNRKLNREGGSDVDLGTTRDRASGPLDNHPAK</sequence>
<dbReference type="GO" id="GO:0008710">
    <property type="term" value="F:8-amino-7-oxononanoate synthase activity"/>
    <property type="evidence" value="ECO:0007669"/>
    <property type="project" value="TreeGrafter"/>
</dbReference>
<accession>A0A6I3KJW1</accession>
<dbReference type="InterPro" id="IPR050087">
    <property type="entry name" value="AON_synthase_class-II"/>
</dbReference>
<evidence type="ECO:0000256" key="4">
    <source>
        <dbReference type="SAM" id="MobiDB-lite"/>
    </source>
</evidence>
<dbReference type="Gene3D" id="3.90.1150.10">
    <property type="entry name" value="Aspartate Aminotransferase, domain 1"/>
    <property type="match status" value="1"/>
</dbReference>
<comment type="cofactor">
    <cofactor evidence="1">
        <name>pyridoxal 5'-phosphate</name>
        <dbReference type="ChEBI" id="CHEBI:597326"/>
    </cofactor>
</comment>
<protein>
    <submittedName>
        <fullName evidence="6">Quorum-sensing autoinducer synthase</fullName>
    </submittedName>
</protein>
<dbReference type="EMBL" id="WMBQ01000001">
    <property type="protein sequence ID" value="MTD94633.1"/>
    <property type="molecule type" value="Genomic_DNA"/>
</dbReference>
<keyword evidence="2" id="KW-0808">Transferase</keyword>
<dbReference type="GO" id="GO:0030170">
    <property type="term" value="F:pyridoxal phosphate binding"/>
    <property type="evidence" value="ECO:0007669"/>
    <property type="project" value="InterPro"/>
</dbReference>
<evidence type="ECO:0000256" key="3">
    <source>
        <dbReference type="ARBA" id="ARBA00022898"/>
    </source>
</evidence>
<evidence type="ECO:0000256" key="2">
    <source>
        <dbReference type="ARBA" id="ARBA00022679"/>
    </source>
</evidence>
<evidence type="ECO:0000259" key="5">
    <source>
        <dbReference type="Pfam" id="PF00155"/>
    </source>
</evidence>
<name>A0A6I3KJW1_9HYPH</name>
<dbReference type="Proteomes" id="UP000440694">
    <property type="component" value="Unassembled WGS sequence"/>
</dbReference>
<proteinExistence type="predicted"/>
<comment type="caution">
    <text evidence="6">The sequence shown here is derived from an EMBL/GenBank/DDBJ whole genome shotgun (WGS) entry which is preliminary data.</text>
</comment>
<organism evidence="6 7">
    <name type="scientific">Hyphomicrobium album</name>
    <dbReference type="NCBI Taxonomy" id="2665159"/>
    <lineage>
        <taxon>Bacteria</taxon>
        <taxon>Pseudomonadati</taxon>
        <taxon>Pseudomonadota</taxon>
        <taxon>Alphaproteobacteria</taxon>
        <taxon>Hyphomicrobiales</taxon>
        <taxon>Hyphomicrobiaceae</taxon>
        <taxon>Hyphomicrobium</taxon>
    </lineage>
</organism>
<dbReference type="PANTHER" id="PTHR13693:SF100">
    <property type="entry name" value="8-AMINO-7-OXONONANOATE SYNTHASE"/>
    <property type="match status" value="1"/>
</dbReference>
<dbReference type="PANTHER" id="PTHR13693">
    <property type="entry name" value="CLASS II AMINOTRANSFERASE/8-AMINO-7-OXONONANOATE SYNTHASE"/>
    <property type="match status" value="1"/>
</dbReference>
<dbReference type="InterPro" id="IPR004839">
    <property type="entry name" value="Aminotransferase_I/II_large"/>
</dbReference>
<dbReference type="InterPro" id="IPR015421">
    <property type="entry name" value="PyrdxlP-dep_Trfase_major"/>
</dbReference>